<dbReference type="PANTHER" id="PTHR35391">
    <property type="entry name" value="C2H2-TYPE DOMAIN-CONTAINING PROTEIN-RELATED"/>
    <property type="match status" value="1"/>
</dbReference>
<dbReference type="PANTHER" id="PTHR35391:SF5">
    <property type="entry name" value="DUF6590 DOMAIN-CONTAINING PROTEIN"/>
    <property type="match status" value="1"/>
</dbReference>
<proteinExistence type="predicted"/>
<dbReference type="OrthoDB" id="195446at2759"/>
<dbReference type="Proteomes" id="UP000434172">
    <property type="component" value="Unassembled WGS sequence"/>
</dbReference>
<sequence>MANIMSPRTSHFSLEAGGSISMTVADCETNFKKCVEAMQSDEDGIYAGILEELQSKFLTWTSYLGVFADSQVCLDRRLERHPQYRDLVLWVLDTLNMNLLHMITAIGLDNSDSDDSSDDELERRKVELSGIQSSINELNRLAIYIRQSSMSSLDARVKAFRSRKPGEIWRFQTVADIALRTLYPMASESLRQQLSSSMVDRYAKLLYWKVHDRKLRTDQRRGAEPDSSNILVPIEQMKAGMPTDSSVTKSKNHQKNSKGGARSSSLEFRAASGVSSYLSGTIPSNLGSRLILPPAESESPAKKLANASTVIGTGVEFPKPPHFGTGEDLKPCPLCRKLLKKIDCFDEKWWR</sequence>
<evidence type="ECO:0000256" key="1">
    <source>
        <dbReference type="SAM" id="MobiDB-lite"/>
    </source>
</evidence>
<keyword evidence="2" id="KW-0808">Transferase</keyword>
<accession>A0A8H3ZU85</accession>
<protein>
    <submittedName>
        <fullName evidence="2">Protein kinase domain-containing protein</fullName>
    </submittedName>
</protein>
<feature type="region of interest" description="Disordered" evidence="1">
    <location>
        <begin position="241"/>
        <end position="265"/>
    </location>
</feature>
<evidence type="ECO:0000313" key="2">
    <source>
        <dbReference type="EMBL" id="KAF0323680.1"/>
    </source>
</evidence>
<reference evidence="2 3" key="1">
    <citation type="submission" date="2019-12" db="EMBL/GenBank/DDBJ databases">
        <title>A genome sequence resource for the geographically widespread anthracnose pathogen Colletotrichum asianum.</title>
        <authorList>
            <person name="Meng Y."/>
        </authorList>
    </citation>
    <scope>NUCLEOTIDE SEQUENCE [LARGE SCALE GENOMIC DNA]</scope>
    <source>
        <strain evidence="2 3">ICMP 18580</strain>
    </source>
</reference>
<gene>
    <name evidence="2" type="ORF">GQ607_009126</name>
</gene>
<organism evidence="2 3">
    <name type="scientific">Colletotrichum asianum</name>
    <dbReference type="NCBI Taxonomy" id="702518"/>
    <lineage>
        <taxon>Eukaryota</taxon>
        <taxon>Fungi</taxon>
        <taxon>Dikarya</taxon>
        <taxon>Ascomycota</taxon>
        <taxon>Pezizomycotina</taxon>
        <taxon>Sordariomycetes</taxon>
        <taxon>Hypocreomycetidae</taxon>
        <taxon>Glomerellales</taxon>
        <taxon>Glomerellaceae</taxon>
        <taxon>Colletotrichum</taxon>
        <taxon>Colletotrichum gloeosporioides species complex</taxon>
    </lineage>
</organism>
<dbReference type="EMBL" id="WOWK01000050">
    <property type="protein sequence ID" value="KAF0323680.1"/>
    <property type="molecule type" value="Genomic_DNA"/>
</dbReference>
<dbReference type="AlphaFoldDB" id="A0A8H3ZU85"/>
<keyword evidence="3" id="KW-1185">Reference proteome</keyword>
<dbReference type="GO" id="GO:0016301">
    <property type="term" value="F:kinase activity"/>
    <property type="evidence" value="ECO:0007669"/>
    <property type="project" value="UniProtKB-KW"/>
</dbReference>
<comment type="caution">
    <text evidence="2">The sequence shown here is derived from an EMBL/GenBank/DDBJ whole genome shotgun (WGS) entry which is preliminary data.</text>
</comment>
<keyword evidence="2" id="KW-0418">Kinase</keyword>
<name>A0A8H3ZU85_9PEZI</name>
<evidence type="ECO:0000313" key="3">
    <source>
        <dbReference type="Proteomes" id="UP000434172"/>
    </source>
</evidence>